<dbReference type="Proteomes" id="UP000008229">
    <property type="component" value="Chromosome"/>
</dbReference>
<protein>
    <recommendedName>
        <fullName evidence="4">PH domain-containing protein</fullName>
    </recommendedName>
</protein>
<dbReference type="RefSeq" id="WP_012936606.1">
    <property type="nucleotide sequence ID" value="NC_013739.1"/>
</dbReference>
<feature type="transmembrane region" description="Helical" evidence="1">
    <location>
        <begin position="56"/>
        <end position="75"/>
    </location>
</feature>
<dbReference type="OrthoDB" id="4990523at2"/>
<accession>D3FDG3</accession>
<dbReference type="HOGENOM" id="CLU_065811_1_0_11"/>
<dbReference type="eggNOG" id="ENOG502Z7JX">
    <property type="taxonomic scope" value="Bacteria"/>
</dbReference>
<name>D3FDG3_CONWI</name>
<evidence type="ECO:0000313" key="2">
    <source>
        <dbReference type="EMBL" id="ADB53555.1"/>
    </source>
</evidence>
<evidence type="ECO:0008006" key="4">
    <source>
        <dbReference type="Google" id="ProtNLM"/>
    </source>
</evidence>
<dbReference type="EMBL" id="CP001854">
    <property type="protein sequence ID" value="ADB53555.1"/>
    <property type="molecule type" value="Genomic_DNA"/>
</dbReference>
<feature type="transmembrane region" description="Helical" evidence="1">
    <location>
        <begin position="81"/>
        <end position="105"/>
    </location>
</feature>
<keyword evidence="1" id="KW-1133">Transmembrane helix</keyword>
<gene>
    <name evidence="2" type="ordered locus">Cwoe_5146</name>
</gene>
<reference evidence="2 3" key="1">
    <citation type="journal article" date="2010" name="Stand. Genomic Sci.">
        <title>Complete genome sequence of Conexibacter woesei type strain (ID131577).</title>
        <authorList>
            <person name="Pukall R."/>
            <person name="Lapidus A."/>
            <person name="Glavina Del Rio T."/>
            <person name="Copeland A."/>
            <person name="Tice H."/>
            <person name="Cheng J.-F."/>
            <person name="Lucas S."/>
            <person name="Chen F."/>
            <person name="Nolan M."/>
            <person name="Bruce D."/>
            <person name="Goodwin L."/>
            <person name="Pitluck S."/>
            <person name="Mavromatis K."/>
            <person name="Ivanova N."/>
            <person name="Ovchinnikova G."/>
            <person name="Pati A."/>
            <person name="Chen A."/>
            <person name="Palaniappan K."/>
            <person name="Land M."/>
            <person name="Hauser L."/>
            <person name="Chang Y.-J."/>
            <person name="Jeffries C.D."/>
            <person name="Chain P."/>
            <person name="Meincke L."/>
            <person name="Sims D."/>
            <person name="Brettin T."/>
            <person name="Detter J.C."/>
            <person name="Rohde M."/>
            <person name="Goeker M."/>
            <person name="Bristow J."/>
            <person name="Eisen J.A."/>
            <person name="Markowitz V."/>
            <person name="Kyrpides N.C."/>
            <person name="Klenk H.-P."/>
            <person name="Hugenholtz P."/>
        </authorList>
    </citation>
    <scope>NUCLEOTIDE SEQUENCE [LARGE SCALE GENOMIC DNA]</scope>
    <source>
        <strain evidence="3">DSM 14684 / CIP 108061 / JCM 11494 / NBRC 100937 / ID131577</strain>
    </source>
</reference>
<evidence type="ECO:0000313" key="3">
    <source>
        <dbReference type="Proteomes" id="UP000008229"/>
    </source>
</evidence>
<keyword evidence="1" id="KW-0472">Membrane</keyword>
<reference evidence="3" key="2">
    <citation type="submission" date="2010-01" db="EMBL/GenBank/DDBJ databases">
        <title>The complete genome of Conexibacter woesei DSM 14684.</title>
        <authorList>
            <consortium name="US DOE Joint Genome Institute (JGI-PGF)"/>
            <person name="Lucas S."/>
            <person name="Copeland A."/>
            <person name="Lapidus A."/>
            <person name="Glavina del Rio T."/>
            <person name="Dalin E."/>
            <person name="Tice H."/>
            <person name="Bruce D."/>
            <person name="Goodwin L."/>
            <person name="Pitluck S."/>
            <person name="Kyrpides N."/>
            <person name="Mavromatis K."/>
            <person name="Ivanova N."/>
            <person name="Mikhailova N."/>
            <person name="Chertkov O."/>
            <person name="Brettin T."/>
            <person name="Detter J.C."/>
            <person name="Han C."/>
            <person name="Larimer F."/>
            <person name="Land M."/>
            <person name="Hauser L."/>
            <person name="Markowitz V."/>
            <person name="Cheng J.-F."/>
            <person name="Hugenholtz P."/>
            <person name="Woyke T."/>
            <person name="Wu D."/>
            <person name="Pukall R."/>
            <person name="Steenblock K."/>
            <person name="Schneider S."/>
            <person name="Klenk H.-P."/>
            <person name="Eisen J.A."/>
        </authorList>
    </citation>
    <scope>NUCLEOTIDE SEQUENCE [LARGE SCALE GENOMIC DNA]</scope>
    <source>
        <strain evidence="3">DSM 14684 / CIP 108061 / JCM 11494 / NBRC 100937 / ID131577</strain>
    </source>
</reference>
<dbReference type="STRING" id="469383.Cwoe_5146"/>
<proteinExistence type="predicted"/>
<organism evidence="2 3">
    <name type="scientific">Conexibacter woesei (strain DSM 14684 / CCUG 47730 / CIP 108061 / JCM 11494 / NBRC 100937 / ID131577)</name>
    <dbReference type="NCBI Taxonomy" id="469383"/>
    <lineage>
        <taxon>Bacteria</taxon>
        <taxon>Bacillati</taxon>
        <taxon>Actinomycetota</taxon>
        <taxon>Thermoleophilia</taxon>
        <taxon>Solirubrobacterales</taxon>
        <taxon>Conexibacteraceae</taxon>
        <taxon>Conexibacter</taxon>
    </lineage>
</organism>
<dbReference type="KEGG" id="cwo:Cwoe_5146"/>
<sequence>MASETPERARRPALPRRLLRTEWKIWRSLALWTTRRRPGVTATTVAFPYSRDVTPLLLAFLFGSLLELPVFHFLLPWEPARLGALVLGVWGLLWMVGYIAAMRVFPHLLDERGLRIRHGASVDLLVPWDAIADVRAERDRVPRNDPLQFAIGPDGTAAKVAILKQTRVTVELREPLVLPYRDDPREVVMVKLAADDPAGLVEAARRQLAALNPT</sequence>
<evidence type="ECO:0000256" key="1">
    <source>
        <dbReference type="SAM" id="Phobius"/>
    </source>
</evidence>
<keyword evidence="3" id="KW-1185">Reference proteome</keyword>
<dbReference type="AlphaFoldDB" id="D3FDG3"/>
<keyword evidence="1" id="KW-0812">Transmembrane</keyword>